<sequence length="421" mass="48101">MMNNYNFNHDELIVWQPLLLCLFGVVFCSSFAGPVAFYWWPLWLVPLYFASKQVLIGINKKKIHGAGEPQPHVMKTREFQVDAPPLSPDWINDIVKNVWETNEVHFVNYFMQEGQKMLQENLPPVVRALTLEKISLGTQYPKLSQISIHNQEPSHFFIEGNMDWLSDLRITCNCDCGTLNSPLVIDNMSIISSFRIHVWLLDHHPYISHCKFSLIDPLIDMNVQKIGRGPDVRSIIKSMMVAIIRALVVSPNFYELILNQTPSDMVPTPVVERSTEVIQQRTDRSRAVKDKILRQVHPNGTNNTAFNNQPKMAKEAAASRSRHTKTKSTENPVVIHNNTAATATAPKFSVKEAPSDCQTRTSKGQPVGLGVDLDKLENKYSAQENASLQPRKPYQLQRSHSDRSHKKHFRHFHKFTNNFKA</sequence>
<feature type="compositionally biased region" description="Polar residues" evidence="6">
    <location>
        <begin position="298"/>
        <end position="310"/>
    </location>
</feature>
<keyword evidence="3" id="KW-0445">Lipid transport</keyword>
<evidence type="ECO:0000256" key="5">
    <source>
        <dbReference type="ARBA" id="ARBA00023136"/>
    </source>
</evidence>
<feature type="region of interest" description="Disordered" evidence="6">
    <location>
        <begin position="295"/>
        <end position="330"/>
    </location>
</feature>
<proteinExistence type="predicted"/>
<evidence type="ECO:0000256" key="6">
    <source>
        <dbReference type="SAM" id="MobiDB-lite"/>
    </source>
</evidence>
<dbReference type="GO" id="GO:0008289">
    <property type="term" value="F:lipid binding"/>
    <property type="evidence" value="ECO:0007669"/>
    <property type="project" value="UniProtKB-KW"/>
</dbReference>
<comment type="subcellular location">
    <subcellularLocation>
        <location evidence="1">Membrane</location>
    </subcellularLocation>
</comment>
<evidence type="ECO:0000256" key="3">
    <source>
        <dbReference type="ARBA" id="ARBA00023055"/>
    </source>
</evidence>
<dbReference type="PROSITE" id="PS51847">
    <property type="entry name" value="SMP"/>
    <property type="match status" value="1"/>
</dbReference>
<evidence type="ECO:0000256" key="2">
    <source>
        <dbReference type="ARBA" id="ARBA00022448"/>
    </source>
</evidence>
<gene>
    <name evidence="9" type="ORF">VSP0166_LOCUS2187</name>
</gene>
<evidence type="ECO:0000259" key="8">
    <source>
        <dbReference type="PROSITE" id="PS51847"/>
    </source>
</evidence>
<evidence type="ECO:0000256" key="4">
    <source>
        <dbReference type="ARBA" id="ARBA00023121"/>
    </source>
</evidence>
<evidence type="ECO:0000256" key="1">
    <source>
        <dbReference type="ARBA" id="ARBA00004370"/>
    </source>
</evidence>
<evidence type="ECO:0000256" key="7">
    <source>
        <dbReference type="SAM" id="Phobius"/>
    </source>
</evidence>
<dbReference type="GO" id="GO:0016020">
    <property type="term" value="C:membrane"/>
    <property type="evidence" value="ECO:0007669"/>
    <property type="project" value="UniProtKB-SubCell"/>
</dbReference>
<dbReference type="GO" id="GO:0006869">
    <property type="term" value="P:lipid transport"/>
    <property type="evidence" value="ECO:0007669"/>
    <property type="project" value="UniProtKB-KW"/>
</dbReference>
<organism evidence="9">
    <name type="scientific">Vannella robusta</name>
    <dbReference type="NCBI Taxonomy" id="1487602"/>
    <lineage>
        <taxon>Eukaryota</taxon>
        <taxon>Amoebozoa</taxon>
        <taxon>Discosea</taxon>
        <taxon>Flabellinia</taxon>
        <taxon>Vannellidae</taxon>
        <taxon>Vannella</taxon>
    </lineage>
</organism>
<keyword evidence="5 7" id="KW-0472">Membrane</keyword>
<keyword evidence="4" id="KW-0446">Lipid-binding</keyword>
<feature type="domain" description="SMP-LTD" evidence="8">
    <location>
        <begin position="84"/>
        <end position="259"/>
    </location>
</feature>
<keyword evidence="2" id="KW-0813">Transport</keyword>
<evidence type="ECO:0000313" key="9">
    <source>
        <dbReference type="EMBL" id="CAE2203338.1"/>
    </source>
</evidence>
<name>A0A7S4HM32_9EUKA</name>
<protein>
    <recommendedName>
        <fullName evidence="8">SMP-LTD domain-containing protein</fullName>
    </recommendedName>
</protein>
<dbReference type="InterPro" id="IPR031468">
    <property type="entry name" value="SMP_LBD"/>
</dbReference>
<feature type="region of interest" description="Disordered" evidence="6">
    <location>
        <begin position="350"/>
        <end position="370"/>
    </location>
</feature>
<accession>A0A7S4HM32</accession>
<feature type="compositionally biased region" description="Basic residues" evidence="6">
    <location>
        <begin position="403"/>
        <end position="414"/>
    </location>
</feature>
<reference evidence="9" key="1">
    <citation type="submission" date="2021-01" db="EMBL/GenBank/DDBJ databases">
        <authorList>
            <person name="Corre E."/>
            <person name="Pelletier E."/>
            <person name="Niang G."/>
            <person name="Scheremetjew M."/>
            <person name="Finn R."/>
            <person name="Kale V."/>
            <person name="Holt S."/>
            <person name="Cochrane G."/>
            <person name="Meng A."/>
            <person name="Brown T."/>
            <person name="Cohen L."/>
        </authorList>
    </citation>
    <scope>NUCLEOTIDE SEQUENCE</scope>
    <source>
        <strain evidence="9">DIVA3 518/3/11/1/6</strain>
    </source>
</reference>
<keyword evidence="7" id="KW-1133">Transmembrane helix</keyword>
<feature type="transmembrane region" description="Helical" evidence="7">
    <location>
        <begin position="12"/>
        <end position="32"/>
    </location>
</feature>
<feature type="region of interest" description="Disordered" evidence="6">
    <location>
        <begin position="383"/>
        <end position="421"/>
    </location>
</feature>
<dbReference type="AlphaFoldDB" id="A0A7S4HM32"/>
<dbReference type="EMBL" id="HBKP01003069">
    <property type="protein sequence ID" value="CAE2203338.1"/>
    <property type="molecule type" value="Transcribed_RNA"/>
</dbReference>
<keyword evidence="7" id="KW-0812">Transmembrane</keyword>